<feature type="transmembrane region" description="Helical" evidence="5">
    <location>
        <begin position="112"/>
        <end position="131"/>
    </location>
</feature>
<keyword evidence="1 5" id="KW-1003">Cell membrane</keyword>
<dbReference type="PANTHER" id="PTHR39344:SF1">
    <property type="entry name" value="UPF0182 PROTEIN SLL1060"/>
    <property type="match status" value="1"/>
</dbReference>
<dbReference type="GO" id="GO:0005886">
    <property type="term" value="C:plasma membrane"/>
    <property type="evidence" value="ECO:0007669"/>
    <property type="project" value="UniProtKB-SubCell"/>
</dbReference>
<proteinExistence type="inferred from homology"/>
<comment type="caution">
    <text evidence="6">The sequence shown here is derived from an EMBL/GenBank/DDBJ whole genome shotgun (WGS) entry which is preliminary data.</text>
</comment>
<dbReference type="GO" id="GO:0005576">
    <property type="term" value="C:extracellular region"/>
    <property type="evidence" value="ECO:0007669"/>
    <property type="project" value="TreeGrafter"/>
</dbReference>
<feature type="transmembrane region" description="Helical" evidence="5">
    <location>
        <begin position="287"/>
        <end position="304"/>
    </location>
</feature>
<organism evidence="6 7">
    <name type="scientific">Adonisia turfae CCMR0082</name>
    <dbReference type="NCBI Taxonomy" id="2304604"/>
    <lineage>
        <taxon>Bacteria</taxon>
        <taxon>Bacillati</taxon>
        <taxon>Cyanobacteriota</taxon>
        <taxon>Adonisia</taxon>
        <taxon>Adonisia turfae</taxon>
    </lineage>
</organism>
<protein>
    <recommendedName>
        <fullName evidence="5">UPF0182 protein D0962_34335</fullName>
    </recommendedName>
</protein>
<keyword evidence="3 5" id="KW-1133">Transmembrane helix</keyword>
<name>A0A6M0SGT3_9CYAN</name>
<evidence type="ECO:0000256" key="1">
    <source>
        <dbReference type="ARBA" id="ARBA00022475"/>
    </source>
</evidence>
<dbReference type="RefSeq" id="WP_163671066.1">
    <property type="nucleotide sequence ID" value="NZ_QZCE01000002.1"/>
</dbReference>
<reference evidence="6 7" key="1">
    <citation type="journal article" date="2020" name="Microb. Ecol.">
        <title>Ecogenomics of the Marine Benthic Filamentous Cyanobacterium Adonisia.</title>
        <authorList>
            <person name="Walter J.M."/>
            <person name="Coutinho F.H."/>
            <person name="Leomil L."/>
            <person name="Hargreaves P.I."/>
            <person name="Campeao M.E."/>
            <person name="Vieira V.V."/>
            <person name="Silva B.S."/>
            <person name="Fistarol G.O."/>
            <person name="Salomon P.S."/>
            <person name="Sawabe T."/>
            <person name="Mino S."/>
            <person name="Hosokawa M."/>
            <person name="Miyashita H."/>
            <person name="Maruyama F."/>
            <person name="van Verk M.C."/>
            <person name="Dutilh B.E."/>
            <person name="Thompson C.C."/>
            <person name="Thompson F.L."/>
        </authorList>
    </citation>
    <scope>NUCLEOTIDE SEQUENCE [LARGE SCALE GENOMIC DNA]</scope>
    <source>
        <strain evidence="6 7">CCMR0082</strain>
    </source>
</reference>
<dbReference type="EMBL" id="QZCE01000002">
    <property type="protein sequence ID" value="NEZ67779.1"/>
    <property type="molecule type" value="Genomic_DNA"/>
</dbReference>
<dbReference type="Pfam" id="PF03699">
    <property type="entry name" value="UPF0182"/>
    <property type="match status" value="1"/>
</dbReference>
<comment type="similarity">
    <text evidence="5">Belongs to the UPF0182 family.</text>
</comment>
<comment type="subcellular location">
    <subcellularLocation>
        <location evidence="5">Cell membrane</location>
        <topology evidence="5">Multi-pass membrane protein</topology>
    </subcellularLocation>
</comment>
<keyword evidence="2 5" id="KW-0812">Transmembrane</keyword>
<feature type="transmembrane region" description="Helical" evidence="5">
    <location>
        <begin position="366"/>
        <end position="388"/>
    </location>
</feature>
<dbReference type="NCBIfam" id="NF002707">
    <property type="entry name" value="PRK02509.1"/>
    <property type="match status" value="1"/>
</dbReference>
<sequence>MATLQDRPLQGATPRQSARASWTWGLIAIALFLSVDILTYFAAEGLWFRSVNYLDVFWLRLRTQVVLGTMTFLGSLLFAGLNLWRARQLSFDDYCIVPSAENRRRGIGLGRLLPLAMGLALLLSVSLLYHGQLALTRWHSIAADPLPTLPLWLNVDTGWRIIQQLMAQPWQLGPLMVIMLGVMIYPGVGSAIATLLLSLSFSLVLSSKWSRVLPALNPTSFEQPDPLFNHDISFYIFRLPVLELAEFWLSGLFLFTLVAVALIYLLAGKSLSQGRFLGFSAPQQRHLYILTGLLLLTTSIDHWLNRYELLYSRQGVTYGASYTDVMVDLPVQTALSIITLSLVVIAFSRYLFGFAKHRSRLRVPSFAILIATYLTVALLGETLAPWLVQRLVVQPNEFQRERPYIERSIAFTRDAFNLTDIQEESFNPQNNLTVEKLNNNDLTVRNIRVWDTRPLLESNRQLQQIRLYYEFFDADVDRYTLTKSDGTTERRQVLISARELNYEQLEDTAQTWVNRHLSYTHGYGFTISPVNTAAIGGLPDYFIKDIAHVPSNEDVARSIPIGQPRIYFGELTNNYVMTGTRVPELDYPGENDNVYTTYAGTGGISLGAWWQRLLYSKHLSDWQMLFTNDFTADTKLLFRRNIQDRVKEIAPFLQFDGDPYLVVADANAQAASDTSNPIDPEGSYLYWIIDAYTTSDRYPYSDPGGQPFNYIRNSIKVVVDAFNGSVSFYVADATDPIIQTWAELFPKMLQPLESMPPALVAHIRYPEDYSLVQSNQLLVYHMTNPRIFYNREDTWRAPNEIYANESQVVEPYYLIMKLPKEAAEEFVLLRPFTPSQRNNLIAWLASRSDGNQYGRMLLYRFPKQELVYGPEQIEARINQDPEISQRISLWNTQGSRANQGNLLVIPIEESLLYVEPLYLEAEQNRLPILARVIVAYQNRIAMAETLEQSLQAIFNPQRSGGSTILRDLNAELLN</sequence>
<evidence type="ECO:0000256" key="3">
    <source>
        <dbReference type="ARBA" id="ARBA00022989"/>
    </source>
</evidence>
<dbReference type="Proteomes" id="UP000473574">
    <property type="component" value="Unassembled WGS sequence"/>
</dbReference>
<evidence type="ECO:0000256" key="5">
    <source>
        <dbReference type="HAMAP-Rule" id="MF_01600"/>
    </source>
</evidence>
<feature type="transmembrane region" description="Helical" evidence="5">
    <location>
        <begin position="175"/>
        <end position="204"/>
    </location>
</feature>
<dbReference type="InterPro" id="IPR005372">
    <property type="entry name" value="UPF0182"/>
</dbReference>
<evidence type="ECO:0000313" key="6">
    <source>
        <dbReference type="EMBL" id="NEZ67779.1"/>
    </source>
</evidence>
<accession>A0A6M0SGT3</accession>
<feature type="transmembrane region" description="Helical" evidence="5">
    <location>
        <begin position="137"/>
        <end position="155"/>
    </location>
</feature>
<keyword evidence="4 5" id="KW-0472">Membrane</keyword>
<dbReference type="AlphaFoldDB" id="A0A6M0SGT3"/>
<evidence type="ECO:0000256" key="4">
    <source>
        <dbReference type="ARBA" id="ARBA00023136"/>
    </source>
</evidence>
<dbReference type="PANTHER" id="PTHR39344">
    <property type="entry name" value="UPF0182 PROTEIN SLL1060"/>
    <property type="match status" value="1"/>
</dbReference>
<dbReference type="HAMAP" id="MF_01600">
    <property type="entry name" value="UPF0182"/>
    <property type="match status" value="1"/>
</dbReference>
<feature type="transmembrane region" description="Helical" evidence="5">
    <location>
        <begin position="247"/>
        <end position="267"/>
    </location>
</feature>
<evidence type="ECO:0000313" key="7">
    <source>
        <dbReference type="Proteomes" id="UP000473574"/>
    </source>
</evidence>
<feature type="transmembrane region" description="Helical" evidence="5">
    <location>
        <begin position="21"/>
        <end position="43"/>
    </location>
</feature>
<feature type="transmembrane region" description="Helical" evidence="5">
    <location>
        <begin position="334"/>
        <end position="354"/>
    </location>
</feature>
<feature type="transmembrane region" description="Helical" evidence="5">
    <location>
        <begin position="63"/>
        <end position="84"/>
    </location>
</feature>
<evidence type="ECO:0000256" key="2">
    <source>
        <dbReference type="ARBA" id="ARBA00022692"/>
    </source>
</evidence>
<gene>
    <name evidence="6" type="ORF">D0962_34335</name>
</gene>